<comment type="caution">
    <text evidence="2">The sequence shown here is derived from an EMBL/GenBank/DDBJ whole genome shotgun (WGS) entry which is preliminary data.</text>
</comment>
<organism evidence="2 3">
    <name type="scientific">Actinoplanes teichomyceticus</name>
    <dbReference type="NCBI Taxonomy" id="1867"/>
    <lineage>
        <taxon>Bacteria</taxon>
        <taxon>Bacillati</taxon>
        <taxon>Actinomycetota</taxon>
        <taxon>Actinomycetes</taxon>
        <taxon>Micromonosporales</taxon>
        <taxon>Micromonosporaceae</taxon>
        <taxon>Actinoplanes</taxon>
    </lineage>
</organism>
<sequence>MLTNTSKLAEAINRDRPPQGAPSAWMEPAIVTAVALGAAAESNALVTVSWRGTAVQAAYLSSYSPAVNDVVLVLIQPPGGLTVLGRIIGTPPS</sequence>
<name>A0A561WAR5_ACTTI</name>
<proteinExistence type="predicted"/>
<dbReference type="AlphaFoldDB" id="A0A561WAR5"/>
<accession>A0A561WAR5</accession>
<keyword evidence="3" id="KW-1185">Reference proteome</keyword>
<evidence type="ECO:0000313" key="2">
    <source>
        <dbReference type="EMBL" id="TWG20957.1"/>
    </source>
</evidence>
<reference evidence="2 3" key="1">
    <citation type="submission" date="2019-06" db="EMBL/GenBank/DDBJ databases">
        <title>Sequencing the genomes of 1000 actinobacteria strains.</title>
        <authorList>
            <person name="Klenk H.-P."/>
        </authorList>
    </citation>
    <scope>NUCLEOTIDE SEQUENCE [LARGE SCALE GENOMIC DNA]</scope>
    <source>
        <strain evidence="2 3">DSM 43866</strain>
    </source>
</reference>
<gene>
    <name evidence="2" type="ORF">FHX34_103486</name>
</gene>
<dbReference type="Proteomes" id="UP000320239">
    <property type="component" value="Unassembled WGS sequence"/>
</dbReference>
<dbReference type="EMBL" id="VIWY01000003">
    <property type="protein sequence ID" value="TWG20957.1"/>
    <property type="molecule type" value="Genomic_DNA"/>
</dbReference>
<dbReference type="RefSeq" id="WP_122979642.1">
    <property type="nucleotide sequence ID" value="NZ_BOMX01000153.1"/>
</dbReference>
<protein>
    <submittedName>
        <fullName evidence="2">Uncharacterized protein</fullName>
    </submittedName>
</protein>
<feature type="region of interest" description="Disordered" evidence="1">
    <location>
        <begin position="1"/>
        <end position="23"/>
    </location>
</feature>
<evidence type="ECO:0000313" key="3">
    <source>
        <dbReference type="Proteomes" id="UP000320239"/>
    </source>
</evidence>
<evidence type="ECO:0000256" key="1">
    <source>
        <dbReference type="SAM" id="MobiDB-lite"/>
    </source>
</evidence>